<keyword evidence="2" id="KW-0067">ATP-binding</keyword>
<dbReference type="PRINTS" id="PR00300">
    <property type="entry name" value="CLPPROTEASEA"/>
</dbReference>
<dbReference type="InterPro" id="IPR050130">
    <property type="entry name" value="ClpA_ClpB"/>
</dbReference>
<evidence type="ECO:0000313" key="7">
    <source>
        <dbReference type="EMBL" id="OGD64977.1"/>
    </source>
</evidence>
<dbReference type="CDD" id="cd19499">
    <property type="entry name" value="RecA-like_ClpB_Hsp104-like"/>
    <property type="match status" value="1"/>
</dbReference>
<dbReference type="Proteomes" id="UP000177481">
    <property type="component" value="Unassembled WGS sequence"/>
</dbReference>
<keyword evidence="4" id="KW-0812">Transmembrane</keyword>
<evidence type="ECO:0000259" key="5">
    <source>
        <dbReference type="SMART" id="SM00382"/>
    </source>
</evidence>
<evidence type="ECO:0000256" key="1">
    <source>
        <dbReference type="ARBA" id="ARBA00022741"/>
    </source>
</evidence>
<reference evidence="7 8" key="1">
    <citation type="journal article" date="2016" name="Nat. Commun.">
        <title>Thousands of microbial genomes shed light on interconnected biogeochemical processes in an aquifer system.</title>
        <authorList>
            <person name="Anantharaman K."/>
            <person name="Brown C.T."/>
            <person name="Hug L.A."/>
            <person name="Sharon I."/>
            <person name="Castelle C.J."/>
            <person name="Probst A.J."/>
            <person name="Thomas B.C."/>
            <person name="Singh A."/>
            <person name="Wilkins M.J."/>
            <person name="Karaoz U."/>
            <person name="Brodie E.L."/>
            <person name="Williams K.H."/>
            <person name="Hubbard S.S."/>
            <person name="Banfield J.F."/>
        </authorList>
    </citation>
    <scope>NUCLEOTIDE SEQUENCE [LARGE SCALE GENOMIC DNA]</scope>
</reference>
<dbReference type="Gene3D" id="3.40.50.300">
    <property type="entry name" value="P-loop containing nucleotide triphosphate hydrolases"/>
    <property type="match status" value="2"/>
</dbReference>
<dbReference type="GO" id="GO:0005737">
    <property type="term" value="C:cytoplasm"/>
    <property type="evidence" value="ECO:0007669"/>
    <property type="project" value="TreeGrafter"/>
</dbReference>
<organism evidence="7 8">
    <name type="scientific">Candidatus Berkelbacteria bacterium RIFCSPLOWO2_01_FULL_50_28</name>
    <dbReference type="NCBI Taxonomy" id="1797471"/>
    <lineage>
        <taxon>Bacteria</taxon>
        <taxon>Candidatus Berkelbacteria</taxon>
    </lineage>
</organism>
<dbReference type="Pfam" id="PF10431">
    <property type="entry name" value="ClpB_D2-small"/>
    <property type="match status" value="1"/>
</dbReference>
<comment type="caution">
    <text evidence="7">The sequence shown here is derived from an EMBL/GenBank/DDBJ whole genome shotgun (WGS) entry which is preliminary data.</text>
</comment>
<dbReference type="AlphaFoldDB" id="A0A1F5EC45"/>
<feature type="domain" description="AAA+ ATPase" evidence="5">
    <location>
        <begin position="559"/>
        <end position="706"/>
    </location>
</feature>
<dbReference type="GO" id="GO:0034605">
    <property type="term" value="P:cellular response to heat"/>
    <property type="evidence" value="ECO:0007669"/>
    <property type="project" value="TreeGrafter"/>
</dbReference>
<protein>
    <recommendedName>
        <fullName evidence="9">Clp R domain-containing protein</fullName>
    </recommendedName>
</protein>
<dbReference type="EMBL" id="MEZX01000002">
    <property type="protein sequence ID" value="OGD64977.1"/>
    <property type="molecule type" value="Genomic_DNA"/>
</dbReference>
<evidence type="ECO:0000259" key="6">
    <source>
        <dbReference type="SMART" id="SM01086"/>
    </source>
</evidence>
<proteinExistence type="predicted"/>
<name>A0A1F5EC45_9BACT</name>
<dbReference type="InterPro" id="IPR001270">
    <property type="entry name" value="ClpA/B"/>
</dbReference>
<dbReference type="Gene3D" id="1.10.8.60">
    <property type="match status" value="2"/>
</dbReference>
<evidence type="ECO:0000256" key="2">
    <source>
        <dbReference type="ARBA" id="ARBA00022840"/>
    </source>
</evidence>
<feature type="domain" description="Clp ATPase C-terminal" evidence="6">
    <location>
        <begin position="727"/>
        <end position="811"/>
    </location>
</feature>
<evidence type="ECO:0000256" key="4">
    <source>
        <dbReference type="SAM" id="Phobius"/>
    </source>
</evidence>
<accession>A0A1F5EC45</accession>
<dbReference type="InterPro" id="IPR019489">
    <property type="entry name" value="Clp_ATPase_C"/>
</dbReference>
<dbReference type="Pfam" id="PF07724">
    <property type="entry name" value="AAA_2"/>
    <property type="match status" value="1"/>
</dbReference>
<dbReference type="PANTHER" id="PTHR11638">
    <property type="entry name" value="ATP-DEPENDENT CLP PROTEASE"/>
    <property type="match status" value="1"/>
</dbReference>
<dbReference type="PANTHER" id="PTHR11638:SF18">
    <property type="entry name" value="HEAT SHOCK PROTEIN 104"/>
    <property type="match status" value="1"/>
</dbReference>
<dbReference type="InterPro" id="IPR003593">
    <property type="entry name" value="AAA+_ATPase"/>
</dbReference>
<dbReference type="InterPro" id="IPR027417">
    <property type="entry name" value="P-loop_NTPase"/>
</dbReference>
<sequence length="811" mass="89852">MKWNGLQVERFAAWRFWHGGVWSAVRIVTYCLGGLSLLVLLAQLVVPITLIAISTSLIVLTATLIVGSWDLYCLYLFSHQDFGITEAMVRSNPMNGFDYSALEILAKLRKSPTLKDFMLSAVKSRQLGMVFYRLGLSDETVRQLPTGNENIEEFISSTVSKIGAETFTKQKTLASAFDLAQVLFEVKGVKELLTHQQIDEKSLASLLEFYRHRYQQTNRSKTARLADRSRSGGFAASWSIAYTTLLDSLAYPLHASIAYRNDFYPIYSREEVVAQTILTLNKANGHNVLLVGEPGSGKQEIFLHVAGRVLNYQTKTRLDGQQVRVLDDQNLLSSSHNANELQALFSRLFEDIVRAGNVILFVKNLDLLLDPSGGLGSVDAANLLENFASDKRVQLVGTMNQESYTQLVRSNALLRDKFTSIEVPPPNADELFSIILSQIVETENRYQVMFSAPALKQLSELSQRYIKDQASPRRELNLAEEVAAAVSKAGHGYIDADDVREVVEKKVKVPIKVGEAERDTLLNLTAKLHERVVGQEAALKKLGDALLRARAGLTTGTKPIGSFLFLGPTGVGKTETAKALAQIYFGSAEQLLRLDMTEYADQNGLEKLLGVDAVKQPGALTVAVQSHPSAVLLLDEIEKSSDQVKNVLLQLLDEGRLTTNYGKLLDFTNVIVVATSNAGSDFIKSQIEKGNATSAIEKQLLDKLITERVYLPEFLNRFDAVIVYTPLSMEEMKQVVGLQLKMLEARLMQQKGLHLELGRTVVDELARRGYDPVFGARALQRVMQSDLETVIAREIIAQQPAPGTKLTINSL</sequence>
<keyword evidence="3" id="KW-0143">Chaperone</keyword>
<keyword evidence="4" id="KW-1133">Transmembrane helix</keyword>
<keyword evidence="1" id="KW-0547">Nucleotide-binding</keyword>
<dbReference type="InterPro" id="IPR003959">
    <property type="entry name" value="ATPase_AAA_core"/>
</dbReference>
<dbReference type="SMART" id="SM00382">
    <property type="entry name" value="AAA"/>
    <property type="match status" value="2"/>
</dbReference>
<keyword evidence="4" id="KW-0472">Membrane</keyword>
<feature type="transmembrane region" description="Helical" evidence="4">
    <location>
        <begin position="48"/>
        <end position="69"/>
    </location>
</feature>
<dbReference type="GO" id="GO:0016887">
    <property type="term" value="F:ATP hydrolysis activity"/>
    <property type="evidence" value="ECO:0007669"/>
    <property type="project" value="InterPro"/>
</dbReference>
<feature type="domain" description="AAA+ ATPase" evidence="5">
    <location>
        <begin position="284"/>
        <end position="427"/>
    </location>
</feature>
<feature type="transmembrane region" description="Helical" evidence="4">
    <location>
        <begin position="20"/>
        <end position="41"/>
    </location>
</feature>
<evidence type="ECO:0000313" key="8">
    <source>
        <dbReference type="Proteomes" id="UP000177481"/>
    </source>
</evidence>
<evidence type="ECO:0000256" key="3">
    <source>
        <dbReference type="ARBA" id="ARBA00023186"/>
    </source>
</evidence>
<evidence type="ECO:0008006" key="9">
    <source>
        <dbReference type="Google" id="ProtNLM"/>
    </source>
</evidence>
<dbReference type="SMART" id="SM01086">
    <property type="entry name" value="ClpB_D2-small"/>
    <property type="match status" value="1"/>
</dbReference>
<gene>
    <name evidence="7" type="ORF">A3A71_02955</name>
</gene>
<dbReference type="GO" id="GO:0005524">
    <property type="term" value="F:ATP binding"/>
    <property type="evidence" value="ECO:0007669"/>
    <property type="project" value="UniProtKB-KW"/>
</dbReference>
<dbReference type="STRING" id="1797471.A3A71_02955"/>
<dbReference type="SUPFAM" id="SSF52540">
    <property type="entry name" value="P-loop containing nucleoside triphosphate hydrolases"/>
    <property type="match status" value="2"/>
</dbReference>